<organism evidence="2 3">
    <name type="scientific">Romboutsia hominis</name>
    <dbReference type="NCBI Taxonomy" id="1507512"/>
    <lineage>
        <taxon>Bacteria</taxon>
        <taxon>Bacillati</taxon>
        <taxon>Bacillota</taxon>
        <taxon>Clostridia</taxon>
        <taxon>Peptostreptococcales</taxon>
        <taxon>Peptostreptococcaceae</taxon>
        <taxon>Romboutsia</taxon>
    </lineage>
</organism>
<feature type="transmembrane region" description="Helical" evidence="1">
    <location>
        <begin position="20"/>
        <end position="39"/>
    </location>
</feature>
<feature type="transmembrane region" description="Helical" evidence="1">
    <location>
        <begin position="152"/>
        <end position="176"/>
    </location>
</feature>
<accession>A0A2P2BSI6</accession>
<keyword evidence="1" id="KW-0472">Membrane</keyword>
<dbReference type="PANTHER" id="PTHR11328">
    <property type="entry name" value="MAJOR FACILITATOR SUPERFAMILY DOMAIN-CONTAINING PROTEIN"/>
    <property type="match status" value="1"/>
</dbReference>
<dbReference type="Pfam" id="PF13347">
    <property type="entry name" value="MFS_2"/>
    <property type="match status" value="1"/>
</dbReference>
<feature type="transmembrane region" description="Helical" evidence="1">
    <location>
        <begin position="434"/>
        <end position="457"/>
    </location>
</feature>
<sequence>MSNVSKQQYNSAKLWQIGLFALNNTATNVIMSIMTYLAIFSQNILGIAAVTIGVVITSMRIFDGITDPIIGYMIDKTETKFGKYRPFMLVGNIILLITVYLIFGVVPNLSKSMRFPVLLGIYVIYIIGYTFQTACTKAAQASLTNDPKQRPLFTIFDSIYNSILFSVSALVITSILPPMFADGYENGLLNPEMWKMAAIIFGGTSFVMTILAIIGISGRDKKEFYGVGSAANQVKFKDYWPIIKSNRAIQMLVIAASTDKLASTLANATKMYLFGNVLMNISLQGEMSVITTPVTIIITIIGVRYASKLGQKKAFVAGTWLSMAMLFAMIIIQPFDNVSMTNINLNTILFLSITILQGAFAGISGNIVIPMIADCADYETYRTGKFVPGMMGTLFSFIDKLISSFSSTLLGVGLAIIGMANAVIVPNTPADTKFFWLIMTCMYIVPIFGHIASIIAMKFYPLDAAKMAEVQSGLNSIKEKQGA</sequence>
<feature type="transmembrane region" description="Helical" evidence="1">
    <location>
        <begin position="196"/>
        <end position="216"/>
    </location>
</feature>
<proteinExistence type="predicted"/>
<keyword evidence="1" id="KW-1133">Transmembrane helix</keyword>
<dbReference type="EMBL" id="LN650648">
    <property type="protein sequence ID" value="CEI73306.1"/>
    <property type="molecule type" value="Genomic_DNA"/>
</dbReference>
<dbReference type="InterPro" id="IPR039672">
    <property type="entry name" value="MFS_2"/>
</dbReference>
<dbReference type="KEGG" id="rhom:FRIFI_1775"/>
<dbReference type="RefSeq" id="WP_092925142.1">
    <property type="nucleotide sequence ID" value="NZ_FJTZ01000012.1"/>
</dbReference>
<feature type="transmembrane region" description="Helical" evidence="1">
    <location>
        <begin position="87"/>
        <end position="107"/>
    </location>
</feature>
<feature type="transmembrane region" description="Helical" evidence="1">
    <location>
        <begin position="394"/>
        <end position="422"/>
    </location>
</feature>
<dbReference type="InterPro" id="IPR036259">
    <property type="entry name" value="MFS_trans_sf"/>
</dbReference>
<dbReference type="Gene3D" id="1.20.1250.20">
    <property type="entry name" value="MFS general substrate transporter like domains"/>
    <property type="match status" value="1"/>
</dbReference>
<keyword evidence="1" id="KW-0812">Transmembrane</keyword>
<dbReference type="Proteomes" id="UP000245695">
    <property type="component" value="Chromosome 1"/>
</dbReference>
<feature type="transmembrane region" description="Helical" evidence="1">
    <location>
        <begin position="314"/>
        <end position="335"/>
    </location>
</feature>
<dbReference type="SUPFAM" id="SSF103473">
    <property type="entry name" value="MFS general substrate transporter"/>
    <property type="match status" value="1"/>
</dbReference>
<dbReference type="GO" id="GO:0015293">
    <property type="term" value="F:symporter activity"/>
    <property type="evidence" value="ECO:0007669"/>
    <property type="project" value="InterPro"/>
</dbReference>
<dbReference type="GO" id="GO:0008643">
    <property type="term" value="P:carbohydrate transport"/>
    <property type="evidence" value="ECO:0007669"/>
    <property type="project" value="InterPro"/>
</dbReference>
<gene>
    <name evidence="2" type="ORF">FRIFI_1775</name>
</gene>
<feature type="transmembrane region" description="Helical" evidence="1">
    <location>
        <begin position="113"/>
        <end position="131"/>
    </location>
</feature>
<evidence type="ECO:0000313" key="3">
    <source>
        <dbReference type="Proteomes" id="UP000245695"/>
    </source>
</evidence>
<name>A0A2P2BSI6_9FIRM</name>
<feature type="transmembrane region" description="Helical" evidence="1">
    <location>
        <begin position="347"/>
        <end position="373"/>
    </location>
</feature>
<evidence type="ECO:0000256" key="1">
    <source>
        <dbReference type="SAM" id="Phobius"/>
    </source>
</evidence>
<dbReference type="PANTHER" id="PTHR11328:SF28">
    <property type="entry name" value="MAJOR FACILITATOR SUPERFAMILY DOMAIN-CONTAINING PROTEIN 12"/>
    <property type="match status" value="1"/>
</dbReference>
<dbReference type="GO" id="GO:0005886">
    <property type="term" value="C:plasma membrane"/>
    <property type="evidence" value="ECO:0007669"/>
    <property type="project" value="TreeGrafter"/>
</dbReference>
<keyword evidence="3" id="KW-1185">Reference proteome</keyword>
<feature type="transmembrane region" description="Helical" evidence="1">
    <location>
        <begin position="45"/>
        <end position="66"/>
    </location>
</feature>
<evidence type="ECO:0000313" key="2">
    <source>
        <dbReference type="EMBL" id="CEI73306.1"/>
    </source>
</evidence>
<protein>
    <submittedName>
        <fullName evidence="2">Sugar/sodium symporter</fullName>
    </submittedName>
</protein>
<reference evidence="2 3" key="1">
    <citation type="submission" date="2014-09" db="EMBL/GenBank/DDBJ databases">
        <authorList>
            <person name="Hornung B.V."/>
        </authorList>
    </citation>
    <scope>NUCLEOTIDE SEQUENCE [LARGE SCALE GENOMIC DNA]</scope>
    <source>
        <strain evidence="2 3">FRIFI</strain>
    </source>
</reference>
<dbReference type="AlphaFoldDB" id="A0A2P2BSI6"/>